<dbReference type="EMBL" id="JAMXIB010000001">
    <property type="protein sequence ID" value="MCO5723552.1"/>
    <property type="molecule type" value="Genomic_DNA"/>
</dbReference>
<gene>
    <name evidence="5" type="ORF">NG653_01705</name>
</gene>
<feature type="domain" description="Aldehyde dehydrogenase" evidence="4">
    <location>
        <begin position="4"/>
        <end position="447"/>
    </location>
</feature>
<dbReference type="PANTHER" id="PTHR43217">
    <property type="entry name" value="SUCCINATE SEMIALDEHYDE DEHYDROGENASE [NAD(P)+] SAD"/>
    <property type="match status" value="1"/>
</dbReference>
<evidence type="ECO:0000313" key="5">
    <source>
        <dbReference type="EMBL" id="MCO5723552.1"/>
    </source>
</evidence>
<organism evidence="5 6">
    <name type="scientific">Robiginitalea marina</name>
    <dbReference type="NCBI Taxonomy" id="2954105"/>
    <lineage>
        <taxon>Bacteria</taxon>
        <taxon>Pseudomonadati</taxon>
        <taxon>Bacteroidota</taxon>
        <taxon>Flavobacteriia</taxon>
        <taxon>Flavobacteriales</taxon>
        <taxon>Flavobacteriaceae</taxon>
        <taxon>Robiginitalea</taxon>
    </lineage>
</organism>
<dbReference type="InterPro" id="IPR015590">
    <property type="entry name" value="Aldehyde_DH_dom"/>
</dbReference>
<proteinExistence type="inferred from homology"/>
<sequence length="450" mass="49429">MSTSINPYTGEALCHFTAITDETLYQKVADSGQAFKAWRLQKTEERAVLLRRVGEKLRSGKHHYARTITVEMGKPITQALAEVEKCAWVCDYYAANAARFLEDRTESTEAARSYVRFEPLGPVLAIMPWNYPFWQVIRFAAPSLSAGNTCLLKHAPNVWQCAGELQQLFEESGYPPGVFQTLYIGEPQVEGVLADPRVRALTLTGSTRAGAAVAALCGKYLKKTVLELGGSNAMIVFPDADLDKAVETCIESRFQNTGQSCIATKRLLLHQSISAEFTDKLLKQVRALKAGDPMDPETYIGVMAREDLAGQLEAQMKNSLDMGAVLACGGKREGTFFEPTILLGVTESMPVFREETFGPLLAVSTFEDEGAALRLAGKSRFGLGVSLFTRDPARVQRMIPLLEEGAVFVNSMVKSDPRLPFGGVKDSGYGRELSVEGIREFVNVKTVYIP</sequence>
<dbReference type="InterPro" id="IPR016160">
    <property type="entry name" value="Ald_DH_CS_CYS"/>
</dbReference>
<dbReference type="RefSeq" id="WP_252739926.1">
    <property type="nucleotide sequence ID" value="NZ_JAMXIB010000001.1"/>
</dbReference>
<evidence type="ECO:0000256" key="2">
    <source>
        <dbReference type="ARBA" id="ARBA00022857"/>
    </source>
</evidence>
<keyword evidence="3" id="KW-0560">Oxidoreductase</keyword>
<dbReference type="Pfam" id="PF00171">
    <property type="entry name" value="Aldedh"/>
    <property type="match status" value="1"/>
</dbReference>
<evidence type="ECO:0000313" key="6">
    <source>
        <dbReference type="Proteomes" id="UP001206312"/>
    </source>
</evidence>
<dbReference type="Gene3D" id="3.40.605.10">
    <property type="entry name" value="Aldehyde Dehydrogenase, Chain A, domain 1"/>
    <property type="match status" value="1"/>
</dbReference>
<comment type="similarity">
    <text evidence="1">Belongs to the aldehyde dehydrogenase family.</text>
</comment>
<dbReference type="InterPro" id="IPR016161">
    <property type="entry name" value="Ald_DH/histidinol_DH"/>
</dbReference>
<dbReference type="InterPro" id="IPR016163">
    <property type="entry name" value="Ald_DH_C"/>
</dbReference>
<accession>A0ABT1AVB9</accession>
<dbReference type="PANTHER" id="PTHR43217:SF1">
    <property type="entry name" value="SUCCINATE SEMIALDEHYDE DEHYDROGENASE [NAD(P)+] SAD"/>
    <property type="match status" value="1"/>
</dbReference>
<dbReference type="Proteomes" id="UP001206312">
    <property type="component" value="Unassembled WGS sequence"/>
</dbReference>
<dbReference type="Gene3D" id="3.40.309.10">
    <property type="entry name" value="Aldehyde Dehydrogenase, Chain A, domain 2"/>
    <property type="match status" value="1"/>
</dbReference>
<keyword evidence="6" id="KW-1185">Reference proteome</keyword>
<protein>
    <submittedName>
        <fullName evidence="5">NAD-dependent succinate-semialdehyde dehydrogenase</fullName>
    </submittedName>
</protein>
<reference evidence="5 6" key="1">
    <citation type="submission" date="2022-06" db="EMBL/GenBank/DDBJ databases">
        <authorList>
            <person name="Xuan X."/>
        </authorList>
    </citation>
    <scope>NUCLEOTIDE SEQUENCE [LARGE SCALE GENOMIC DNA]</scope>
    <source>
        <strain evidence="5 6">2V75</strain>
    </source>
</reference>
<dbReference type="InterPro" id="IPR044148">
    <property type="entry name" value="ALDH_GabD1-like"/>
</dbReference>
<evidence type="ECO:0000256" key="1">
    <source>
        <dbReference type="ARBA" id="ARBA00009986"/>
    </source>
</evidence>
<dbReference type="PROSITE" id="PS00070">
    <property type="entry name" value="ALDEHYDE_DEHYDR_CYS"/>
    <property type="match status" value="1"/>
</dbReference>
<keyword evidence="2" id="KW-0521">NADP</keyword>
<comment type="caution">
    <text evidence="5">The sequence shown here is derived from an EMBL/GenBank/DDBJ whole genome shotgun (WGS) entry which is preliminary data.</text>
</comment>
<dbReference type="InterPro" id="IPR016162">
    <property type="entry name" value="Ald_DH_N"/>
</dbReference>
<name>A0ABT1AVB9_9FLAO</name>
<dbReference type="CDD" id="cd07100">
    <property type="entry name" value="ALDH_SSADH1_GabD1"/>
    <property type="match status" value="1"/>
</dbReference>
<evidence type="ECO:0000259" key="4">
    <source>
        <dbReference type="Pfam" id="PF00171"/>
    </source>
</evidence>
<dbReference type="InterPro" id="IPR047110">
    <property type="entry name" value="GABD/Sad-like"/>
</dbReference>
<evidence type="ECO:0000256" key="3">
    <source>
        <dbReference type="ARBA" id="ARBA00023002"/>
    </source>
</evidence>
<dbReference type="SUPFAM" id="SSF53720">
    <property type="entry name" value="ALDH-like"/>
    <property type="match status" value="1"/>
</dbReference>